<dbReference type="PANTHER" id="PTHR14735:SF1">
    <property type="entry name" value="COILED-COIL DOMAIN-CONTAINING PROTEIN 134"/>
    <property type="match status" value="1"/>
</dbReference>
<feature type="compositionally biased region" description="Basic and acidic residues" evidence="1">
    <location>
        <begin position="188"/>
        <end position="222"/>
    </location>
</feature>
<keyword evidence="4" id="KW-1185">Reference proteome</keyword>
<evidence type="ECO:0000313" key="4">
    <source>
        <dbReference type="Proteomes" id="UP001432322"/>
    </source>
</evidence>
<dbReference type="Proteomes" id="UP001432322">
    <property type="component" value="Unassembled WGS sequence"/>
</dbReference>
<proteinExistence type="predicted"/>
<reference evidence="3" key="1">
    <citation type="submission" date="2023-10" db="EMBL/GenBank/DDBJ databases">
        <title>Genome assembly of Pristionchus species.</title>
        <authorList>
            <person name="Yoshida K."/>
            <person name="Sommer R.J."/>
        </authorList>
    </citation>
    <scope>NUCLEOTIDE SEQUENCE</scope>
    <source>
        <strain evidence="3">RS5133</strain>
    </source>
</reference>
<dbReference type="InterPro" id="IPR026321">
    <property type="entry name" value="CC134"/>
</dbReference>
<evidence type="ECO:0000256" key="1">
    <source>
        <dbReference type="SAM" id="MobiDB-lite"/>
    </source>
</evidence>
<dbReference type="Pfam" id="PF15002">
    <property type="entry name" value="ERK-JNK_inhib"/>
    <property type="match status" value="1"/>
</dbReference>
<evidence type="ECO:0008006" key="5">
    <source>
        <dbReference type="Google" id="ProtNLM"/>
    </source>
</evidence>
<accession>A0AAV5VMY0</accession>
<evidence type="ECO:0000313" key="3">
    <source>
        <dbReference type="EMBL" id="GMT19305.1"/>
    </source>
</evidence>
<gene>
    <name evidence="3" type="ORF">PFISCL1PPCAC_10602</name>
</gene>
<feature type="compositionally biased region" description="Basic residues" evidence="1">
    <location>
        <begin position="223"/>
        <end position="232"/>
    </location>
</feature>
<feature type="region of interest" description="Disordered" evidence="1">
    <location>
        <begin position="188"/>
        <end position="241"/>
    </location>
</feature>
<dbReference type="EMBL" id="BTSY01000003">
    <property type="protein sequence ID" value="GMT19305.1"/>
    <property type="molecule type" value="Genomic_DNA"/>
</dbReference>
<dbReference type="AlphaFoldDB" id="A0AAV5VMY0"/>
<feature type="chain" id="PRO_5043372078" description="Lipoprotein" evidence="2">
    <location>
        <begin position="18"/>
        <end position="241"/>
    </location>
</feature>
<sequence length="241" mass="27775">MRLFLIILIVLPLLINCKVSDDHSEGKVDQLKEDKNATHSSKDAHIDQAKIYTKLFEQKRRDHMSAVQSIVGIDEQKQRPFIEEIVKNIKTILIDGRETLERIRFIPVAGVLPESETVRDSLSKVLENVAFLSDLALRFPSVVKPRMKDVKLKTVVVWAVETTKKSELIDETTRSVVKMMEMEMGLTPKEDGYVNPYGEEKSKEEREREAVQEMKKKMEEKKNKKHDLKIKKGPSMSKSEL</sequence>
<protein>
    <recommendedName>
        <fullName evidence="5">Lipoprotein</fullName>
    </recommendedName>
</protein>
<feature type="signal peptide" evidence="2">
    <location>
        <begin position="1"/>
        <end position="17"/>
    </location>
</feature>
<organism evidence="3 4">
    <name type="scientific">Pristionchus fissidentatus</name>
    <dbReference type="NCBI Taxonomy" id="1538716"/>
    <lineage>
        <taxon>Eukaryota</taxon>
        <taxon>Metazoa</taxon>
        <taxon>Ecdysozoa</taxon>
        <taxon>Nematoda</taxon>
        <taxon>Chromadorea</taxon>
        <taxon>Rhabditida</taxon>
        <taxon>Rhabditina</taxon>
        <taxon>Diplogasteromorpha</taxon>
        <taxon>Diplogasteroidea</taxon>
        <taxon>Neodiplogasteridae</taxon>
        <taxon>Pristionchus</taxon>
    </lineage>
</organism>
<keyword evidence="2" id="KW-0732">Signal</keyword>
<evidence type="ECO:0000256" key="2">
    <source>
        <dbReference type="SAM" id="SignalP"/>
    </source>
</evidence>
<name>A0AAV5VMY0_9BILA</name>
<dbReference type="PANTHER" id="PTHR14735">
    <property type="entry name" value="COILED-COIL DOMAIN-CONTAINING PROTEIN 134"/>
    <property type="match status" value="1"/>
</dbReference>
<comment type="caution">
    <text evidence="3">The sequence shown here is derived from an EMBL/GenBank/DDBJ whole genome shotgun (WGS) entry which is preliminary data.</text>
</comment>